<dbReference type="GO" id="GO:0005737">
    <property type="term" value="C:cytoplasm"/>
    <property type="evidence" value="ECO:0007669"/>
    <property type="project" value="TreeGrafter"/>
</dbReference>
<evidence type="ECO:0000313" key="10">
    <source>
        <dbReference type="EMBL" id="ORX93962.1"/>
    </source>
</evidence>
<gene>
    <name evidence="10" type="ORF">K493DRAFT_338030</name>
</gene>
<evidence type="ECO:0000313" key="11">
    <source>
        <dbReference type="Proteomes" id="UP000193498"/>
    </source>
</evidence>
<evidence type="ECO:0000259" key="9">
    <source>
        <dbReference type="PROSITE" id="PS51194"/>
    </source>
</evidence>
<dbReference type="EC" id="5.6.2.4" evidence="7"/>
<comment type="catalytic activity">
    <reaction evidence="6">
        <text>Couples ATP hydrolysis with the unwinding of duplex DNA by translocating in the 3'-5' direction.</text>
        <dbReference type="EC" id="5.6.2.4"/>
    </reaction>
</comment>
<dbReference type="SMART" id="SM00490">
    <property type="entry name" value="HELICc"/>
    <property type="match status" value="1"/>
</dbReference>
<comment type="similarity">
    <text evidence="1">Belongs to the helicase family. RecQ subfamily.</text>
</comment>
<protein>
    <recommendedName>
        <fullName evidence="7">DNA 3'-5' helicase</fullName>
        <ecNumber evidence="7">5.6.2.4</ecNumber>
    </recommendedName>
</protein>
<dbReference type="STRING" id="1314790.A0A1Y1Y7H5"/>
<dbReference type="GO" id="GO:0000724">
    <property type="term" value="P:double-strand break repair via homologous recombination"/>
    <property type="evidence" value="ECO:0007669"/>
    <property type="project" value="TreeGrafter"/>
</dbReference>
<evidence type="ECO:0000256" key="1">
    <source>
        <dbReference type="ARBA" id="ARBA00005446"/>
    </source>
</evidence>
<dbReference type="GO" id="GO:0003676">
    <property type="term" value="F:nucleic acid binding"/>
    <property type="evidence" value="ECO:0007669"/>
    <property type="project" value="InterPro"/>
</dbReference>
<dbReference type="PROSITE" id="PS51192">
    <property type="entry name" value="HELICASE_ATP_BIND_1"/>
    <property type="match status" value="1"/>
</dbReference>
<dbReference type="PANTHER" id="PTHR13710:SF108">
    <property type="entry name" value="ATP-DEPENDENT DNA HELICASE Q4"/>
    <property type="match status" value="1"/>
</dbReference>
<dbReference type="GO" id="GO:0005694">
    <property type="term" value="C:chromosome"/>
    <property type="evidence" value="ECO:0007669"/>
    <property type="project" value="TreeGrafter"/>
</dbReference>
<dbReference type="GO" id="GO:0005634">
    <property type="term" value="C:nucleus"/>
    <property type="evidence" value="ECO:0007669"/>
    <property type="project" value="TreeGrafter"/>
</dbReference>
<dbReference type="GO" id="GO:0009378">
    <property type="term" value="F:four-way junction helicase activity"/>
    <property type="evidence" value="ECO:0007669"/>
    <property type="project" value="TreeGrafter"/>
</dbReference>
<feature type="domain" description="Helicase ATP-binding" evidence="8">
    <location>
        <begin position="1"/>
        <end position="132"/>
    </location>
</feature>
<dbReference type="PANTHER" id="PTHR13710">
    <property type="entry name" value="DNA HELICASE RECQ FAMILY MEMBER"/>
    <property type="match status" value="1"/>
</dbReference>
<dbReference type="GO" id="GO:0043138">
    <property type="term" value="F:3'-5' DNA helicase activity"/>
    <property type="evidence" value="ECO:0007669"/>
    <property type="project" value="UniProtKB-EC"/>
</dbReference>
<comment type="caution">
    <text evidence="10">The sequence shown here is derived from an EMBL/GenBank/DDBJ whole genome shotgun (WGS) entry which is preliminary data.</text>
</comment>
<dbReference type="InParanoid" id="A0A1Y1Y7H5"/>
<dbReference type="InterPro" id="IPR027417">
    <property type="entry name" value="P-loop_NTPase"/>
</dbReference>
<proteinExistence type="inferred from homology"/>
<keyword evidence="4" id="KW-0347">Helicase</keyword>
<dbReference type="GO" id="GO:0016787">
    <property type="term" value="F:hydrolase activity"/>
    <property type="evidence" value="ECO:0007669"/>
    <property type="project" value="UniProtKB-KW"/>
</dbReference>
<evidence type="ECO:0000256" key="7">
    <source>
        <dbReference type="ARBA" id="ARBA00034808"/>
    </source>
</evidence>
<keyword evidence="11" id="KW-1185">Reference proteome</keyword>
<accession>A0A1Y1Y7H5</accession>
<keyword evidence="5" id="KW-0067">ATP-binding</keyword>
<dbReference type="AlphaFoldDB" id="A0A1Y1Y7H5"/>
<evidence type="ECO:0000256" key="5">
    <source>
        <dbReference type="ARBA" id="ARBA00022840"/>
    </source>
</evidence>
<dbReference type="InterPro" id="IPR004589">
    <property type="entry name" value="DNA_helicase_ATP-dep_RecQ"/>
</dbReference>
<name>A0A1Y1Y7H5_9FUNG</name>
<sequence>MVSLMQDQVRCLPPELPGACLTSMQESSEQKKIIKRIFANEIRILFISPEKLQSENFQNLLKADRFPRILLACVDEAHCLSEWSHNFRPSYLKVNLTLKEKLKVPCILAMTGTATHSTKSSICEMLEIHPTTGVISGPLIRANLKLSVSVETNRETALINLLNSEPFRGLNSIIIYVMRQNQADLLASQLRVRNFQADSYHAGKSASQRKTAQTNFMTGKLRILVATIAFGLGLNKLDVRSVIHFNLPKSMENYVQEIGRSGRDGLPSYCHMFVDQEDFTKLRSLAYSDSVDEIAIRRLLFKVFPNSVKTEESREEGENMAAGRTLSRPLQLCLSMDGLEADLDIKREVIETLLSYMNMFPDPPLRMLPSTFAKCNLGFYKPPTEKLFQEFPCLETIIKQSKKTRTSYVFEPIKICEMLDISFEDLRGQLYRLQRRKEGYFELIEPSFYLELLKFPFKQDVDDEFIDSLKVELFSRSKFQELTKLMQVDQVYNIMTSIATQDHLKASYATVDETGERMGPLRIQHSEQLQKSIGQYFSESTQLIQSQAGHPPQYTPPATIQELIAGLTENDSTVLYHLQNFLAHQSEFIASARAVTRIFHGIPSPQYTTTQWCRSACWGKFVDFNFDTLMRLAQKVLLENQLKGFV</sequence>
<evidence type="ECO:0000256" key="4">
    <source>
        <dbReference type="ARBA" id="ARBA00022806"/>
    </source>
</evidence>
<keyword evidence="3 10" id="KW-0378">Hydrolase</keyword>
<dbReference type="OrthoDB" id="10261556at2759"/>
<dbReference type="Gene3D" id="3.40.50.300">
    <property type="entry name" value="P-loop containing nucleotide triphosphate hydrolases"/>
    <property type="match status" value="2"/>
</dbReference>
<evidence type="ECO:0000256" key="2">
    <source>
        <dbReference type="ARBA" id="ARBA00022741"/>
    </source>
</evidence>
<dbReference type="PROSITE" id="PS51194">
    <property type="entry name" value="HELICASE_CTER"/>
    <property type="match status" value="1"/>
</dbReference>
<dbReference type="NCBIfam" id="TIGR00614">
    <property type="entry name" value="recQ_fam"/>
    <property type="match status" value="1"/>
</dbReference>
<dbReference type="Pfam" id="PF00270">
    <property type="entry name" value="DEAD"/>
    <property type="match status" value="1"/>
</dbReference>
<evidence type="ECO:0000259" key="8">
    <source>
        <dbReference type="PROSITE" id="PS51192"/>
    </source>
</evidence>
<evidence type="ECO:0000256" key="3">
    <source>
        <dbReference type="ARBA" id="ARBA00022801"/>
    </source>
</evidence>
<keyword evidence="2" id="KW-0547">Nucleotide-binding</keyword>
<dbReference type="Pfam" id="PF00271">
    <property type="entry name" value="Helicase_C"/>
    <property type="match status" value="1"/>
</dbReference>
<reference evidence="10 11" key="1">
    <citation type="submission" date="2016-07" db="EMBL/GenBank/DDBJ databases">
        <title>Pervasive Adenine N6-methylation of Active Genes in Fungi.</title>
        <authorList>
            <consortium name="DOE Joint Genome Institute"/>
            <person name="Mondo S.J."/>
            <person name="Dannebaum R.O."/>
            <person name="Kuo R.C."/>
            <person name="Labutti K."/>
            <person name="Haridas S."/>
            <person name="Kuo A."/>
            <person name="Salamov A."/>
            <person name="Ahrendt S.R."/>
            <person name="Lipzen A."/>
            <person name="Sullivan W."/>
            <person name="Andreopoulos W.B."/>
            <person name="Clum A."/>
            <person name="Lindquist E."/>
            <person name="Daum C."/>
            <person name="Ramamoorthy G.K."/>
            <person name="Gryganskyi A."/>
            <person name="Culley D."/>
            <person name="Magnuson J.K."/>
            <person name="James T.Y."/>
            <person name="O'Malley M.A."/>
            <person name="Stajich J.E."/>
            <person name="Spatafora J.W."/>
            <person name="Visel A."/>
            <person name="Grigoriev I.V."/>
        </authorList>
    </citation>
    <scope>NUCLEOTIDE SEQUENCE [LARGE SCALE GENOMIC DNA]</scope>
    <source>
        <strain evidence="10 11">CBS 931.73</strain>
    </source>
</reference>
<dbReference type="InterPro" id="IPR011545">
    <property type="entry name" value="DEAD/DEAH_box_helicase_dom"/>
</dbReference>
<dbReference type="InterPro" id="IPR001650">
    <property type="entry name" value="Helicase_C-like"/>
</dbReference>
<dbReference type="EMBL" id="MCFE01000217">
    <property type="protein sequence ID" value="ORX93962.1"/>
    <property type="molecule type" value="Genomic_DNA"/>
</dbReference>
<dbReference type="InterPro" id="IPR014001">
    <property type="entry name" value="Helicase_ATP-bd"/>
</dbReference>
<evidence type="ECO:0000256" key="6">
    <source>
        <dbReference type="ARBA" id="ARBA00034617"/>
    </source>
</evidence>
<organism evidence="10 11">
    <name type="scientific">Basidiobolus meristosporus CBS 931.73</name>
    <dbReference type="NCBI Taxonomy" id="1314790"/>
    <lineage>
        <taxon>Eukaryota</taxon>
        <taxon>Fungi</taxon>
        <taxon>Fungi incertae sedis</taxon>
        <taxon>Zoopagomycota</taxon>
        <taxon>Entomophthoromycotina</taxon>
        <taxon>Basidiobolomycetes</taxon>
        <taxon>Basidiobolales</taxon>
        <taxon>Basidiobolaceae</taxon>
        <taxon>Basidiobolus</taxon>
    </lineage>
</organism>
<dbReference type="GO" id="GO:0005524">
    <property type="term" value="F:ATP binding"/>
    <property type="evidence" value="ECO:0007669"/>
    <property type="project" value="UniProtKB-KW"/>
</dbReference>
<dbReference type="Proteomes" id="UP000193498">
    <property type="component" value="Unassembled WGS sequence"/>
</dbReference>
<dbReference type="SUPFAM" id="SSF52540">
    <property type="entry name" value="P-loop containing nucleoside triphosphate hydrolases"/>
    <property type="match status" value="1"/>
</dbReference>
<feature type="domain" description="Helicase C-terminal" evidence="9">
    <location>
        <begin position="153"/>
        <end position="312"/>
    </location>
</feature>